<feature type="transmembrane region" description="Helical" evidence="8">
    <location>
        <begin position="112"/>
        <end position="134"/>
    </location>
</feature>
<feature type="transmembrane region" description="Helical" evidence="8">
    <location>
        <begin position="348"/>
        <end position="369"/>
    </location>
</feature>
<dbReference type="RefSeq" id="WP_320423305.1">
    <property type="nucleotide sequence ID" value="NZ_JAXCLA010000004.1"/>
</dbReference>
<dbReference type="InterPro" id="IPR005829">
    <property type="entry name" value="Sugar_transporter_CS"/>
</dbReference>
<keyword evidence="5 8" id="KW-0812">Transmembrane</keyword>
<evidence type="ECO:0000313" key="10">
    <source>
        <dbReference type="EMBL" id="MDY0745397.1"/>
    </source>
</evidence>
<dbReference type="PROSITE" id="PS00216">
    <property type="entry name" value="SUGAR_TRANSPORT_1"/>
    <property type="match status" value="1"/>
</dbReference>
<keyword evidence="4" id="KW-1003">Cell membrane</keyword>
<evidence type="ECO:0000256" key="2">
    <source>
        <dbReference type="ARBA" id="ARBA00008335"/>
    </source>
</evidence>
<dbReference type="EMBL" id="JAXCLA010000004">
    <property type="protein sequence ID" value="MDY0745397.1"/>
    <property type="molecule type" value="Genomic_DNA"/>
</dbReference>
<evidence type="ECO:0000256" key="3">
    <source>
        <dbReference type="ARBA" id="ARBA00022448"/>
    </source>
</evidence>
<evidence type="ECO:0000256" key="7">
    <source>
        <dbReference type="ARBA" id="ARBA00023136"/>
    </source>
</evidence>
<evidence type="ECO:0000313" key="11">
    <source>
        <dbReference type="Proteomes" id="UP001285263"/>
    </source>
</evidence>
<evidence type="ECO:0000256" key="8">
    <source>
        <dbReference type="SAM" id="Phobius"/>
    </source>
</evidence>
<feature type="transmembrane region" description="Helical" evidence="8">
    <location>
        <begin position="146"/>
        <end position="167"/>
    </location>
</feature>
<feature type="transmembrane region" description="Helical" evidence="8">
    <location>
        <begin position="173"/>
        <end position="195"/>
    </location>
</feature>
<sequence length="411" mass="43458">MTISEPSPGWTQPGTAEYWRMNLGLFLAGFASFSLMYCVQPLLVQFTQEFGIDAATSSLALSSTTAAVAITIVCMGIVSERFGRRGLMAGSMCLAAVLNLLAGLAPGWHTLVVLRALEGVALGGVPALAMTYLAEETDPKGLGFSMGLYVAGTAFGGMIGRVGMGVLTDFGSWRTAMVTIAIIDLVAALGFAALLPRSRRFVARRGWDMQFHAKSWKAHLGNASLRRLFMLAFLFMGVFVAVYNYTGFRLSGPEFGLDQTRIGMIFLSYILGMIASPVAGMASTRFGRARVLKTGLTIMILGLLLTLLHSLIAVILGIAMITVGFFTSHSLASAWVGSLGANRKGHAAALYLLSYYLGSSILGSIAGHFWQSGGWPGIAAFGGAAILIALWIAASLPKTKSLTVTELQGAA</sequence>
<gene>
    <name evidence="10" type="ORF">SNE35_12820</name>
</gene>
<feature type="transmembrane region" description="Helical" evidence="8">
    <location>
        <begin position="375"/>
        <end position="394"/>
    </location>
</feature>
<dbReference type="Pfam" id="PF07690">
    <property type="entry name" value="MFS_1"/>
    <property type="match status" value="2"/>
</dbReference>
<keyword evidence="7 8" id="KW-0472">Membrane</keyword>
<feature type="domain" description="Major facilitator superfamily (MFS) profile" evidence="9">
    <location>
        <begin position="17"/>
        <end position="400"/>
    </location>
</feature>
<evidence type="ECO:0000256" key="4">
    <source>
        <dbReference type="ARBA" id="ARBA00022475"/>
    </source>
</evidence>
<feature type="transmembrane region" description="Helical" evidence="8">
    <location>
        <begin position="55"/>
        <end position="79"/>
    </location>
</feature>
<organism evidence="10 11">
    <name type="scientific">Roseateles agri</name>
    <dbReference type="NCBI Taxonomy" id="3098619"/>
    <lineage>
        <taxon>Bacteria</taxon>
        <taxon>Pseudomonadati</taxon>
        <taxon>Pseudomonadota</taxon>
        <taxon>Betaproteobacteria</taxon>
        <taxon>Burkholderiales</taxon>
        <taxon>Sphaerotilaceae</taxon>
        <taxon>Roseateles</taxon>
    </lineage>
</organism>
<keyword evidence="6 8" id="KW-1133">Transmembrane helix</keyword>
<dbReference type="Proteomes" id="UP001285263">
    <property type="component" value="Unassembled WGS sequence"/>
</dbReference>
<dbReference type="InterPro" id="IPR020846">
    <property type="entry name" value="MFS_dom"/>
</dbReference>
<evidence type="ECO:0000259" key="9">
    <source>
        <dbReference type="PROSITE" id="PS50850"/>
    </source>
</evidence>
<comment type="caution">
    <text evidence="10">The sequence shown here is derived from an EMBL/GenBank/DDBJ whole genome shotgun (WGS) entry which is preliminary data.</text>
</comment>
<dbReference type="InterPro" id="IPR036259">
    <property type="entry name" value="MFS_trans_sf"/>
</dbReference>
<name>A0ABU5DGI9_9BURK</name>
<feature type="transmembrane region" description="Helical" evidence="8">
    <location>
        <begin position="260"/>
        <end position="279"/>
    </location>
</feature>
<proteinExistence type="inferred from homology"/>
<reference evidence="10 11" key="1">
    <citation type="submission" date="2023-11" db="EMBL/GenBank/DDBJ databases">
        <title>Paucibacter sp. nov., isolated from fresh soil in Korea.</title>
        <authorList>
            <person name="Le N.T.T."/>
        </authorList>
    </citation>
    <scope>NUCLEOTIDE SEQUENCE [LARGE SCALE GENOMIC DNA]</scope>
    <source>
        <strain evidence="10 11">R3-3</strain>
    </source>
</reference>
<feature type="transmembrane region" description="Helical" evidence="8">
    <location>
        <begin position="314"/>
        <end position="336"/>
    </location>
</feature>
<dbReference type="InterPro" id="IPR011701">
    <property type="entry name" value="MFS"/>
</dbReference>
<dbReference type="SUPFAM" id="SSF103473">
    <property type="entry name" value="MFS general substrate transporter"/>
    <property type="match status" value="1"/>
</dbReference>
<dbReference type="Gene3D" id="1.20.1250.20">
    <property type="entry name" value="MFS general substrate transporter like domains"/>
    <property type="match status" value="1"/>
</dbReference>
<feature type="transmembrane region" description="Helical" evidence="8">
    <location>
        <begin position="291"/>
        <end position="308"/>
    </location>
</feature>
<evidence type="ECO:0000256" key="1">
    <source>
        <dbReference type="ARBA" id="ARBA00004651"/>
    </source>
</evidence>
<keyword evidence="11" id="KW-1185">Reference proteome</keyword>
<evidence type="ECO:0000256" key="5">
    <source>
        <dbReference type="ARBA" id="ARBA00022692"/>
    </source>
</evidence>
<dbReference type="PANTHER" id="PTHR43271">
    <property type="entry name" value="BLL2771 PROTEIN"/>
    <property type="match status" value="1"/>
</dbReference>
<dbReference type="PANTHER" id="PTHR43271:SF1">
    <property type="entry name" value="INNER MEMBRANE TRANSPORT PROTEIN YNFM"/>
    <property type="match status" value="1"/>
</dbReference>
<accession>A0ABU5DGI9</accession>
<evidence type="ECO:0000256" key="6">
    <source>
        <dbReference type="ARBA" id="ARBA00022989"/>
    </source>
</evidence>
<comment type="similarity">
    <text evidence="2">Belongs to the major facilitator superfamily.</text>
</comment>
<comment type="subcellular location">
    <subcellularLocation>
        <location evidence="1">Cell membrane</location>
        <topology evidence="1">Multi-pass membrane protein</topology>
    </subcellularLocation>
</comment>
<feature type="transmembrane region" description="Helical" evidence="8">
    <location>
        <begin position="228"/>
        <end position="248"/>
    </location>
</feature>
<protein>
    <submittedName>
        <fullName evidence="10">MFS transporter</fullName>
    </submittedName>
</protein>
<keyword evidence="3" id="KW-0813">Transport</keyword>
<feature type="transmembrane region" description="Helical" evidence="8">
    <location>
        <begin position="21"/>
        <end position="43"/>
    </location>
</feature>
<dbReference type="CDD" id="cd17324">
    <property type="entry name" value="MFS_NepI_like"/>
    <property type="match status" value="1"/>
</dbReference>
<feature type="transmembrane region" description="Helical" evidence="8">
    <location>
        <begin position="86"/>
        <end position="106"/>
    </location>
</feature>
<dbReference type="PROSITE" id="PS50850">
    <property type="entry name" value="MFS"/>
    <property type="match status" value="1"/>
</dbReference>